<sequence length="526" mass="56419">MSGETMPPADVNTGTTETLVGMVEQHAARRPDDVAIHFGERQWSWAQWASRIRQTAGALRAAGLRRAQVVAFLDKNHPACLETLLAATSIGAVATIVNWRVIGDELVHVLNDSGAQVLVVGAELAPTVEAIRAKVPGVQRVIVVGGAQDEYESLLAAASPVEVDPEVADTDAAITIYSSGTTGRPKGVQLTQRALVNHIINLSPPFPFSDGDANLVAMPLFHVGGIAYAFFGIRAGAPTFLTREPEAATLIGAVKAGATHAFLVPPVIARFLDAGEAAIGAMSGLRYLVYGAAPMPVPLLQRALAAWPEMNFVQVYGQTELCGAIAALDADDHRNSSRPELLMSAGKAAQGNEIRIVDPESGEQLPHGESGEVWVRSDQRMIGYLNRPEATADTITADDWLRTGDIGRLDADGYLFIEDRLKDMIITGGENVYGPEVESVLLEHPGIADAAIIGVPDDQWGESVKAIVVGPGLEPAEIIEFCRQRMAAYKCPRTVDFADELPRNASGKILKNQLREPYWKDHARKV</sequence>
<evidence type="ECO:0000256" key="5">
    <source>
        <dbReference type="ARBA" id="ARBA00069710"/>
    </source>
</evidence>
<dbReference type="InterPro" id="IPR025110">
    <property type="entry name" value="AMP-bd_C"/>
</dbReference>
<dbReference type="SUPFAM" id="SSF56801">
    <property type="entry name" value="Acetyl-CoA synthetase-like"/>
    <property type="match status" value="1"/>
</dbReference>
<dbReference type="EMBL" id="FXEG02000002">
    <property type="protein sequence ID" value="SOX53323.1"/>
    <property type="molecule type" value="Genomic_DNA"/>
</dbReference>
<evidence type="ECO:0000256" key="7">
    <source>
        <dbReference type="ARBA" id="ARBA00080667"/>
    </source>
</evidence>
<proteinExistence type="inferred from homology"/>
<feature type="domain" description="AMP-dependent synthetase/ligase" evidence="9">
    <location>
        <begin position="24"/>
        <end position="385"/>
    </location>
</feature>
<evidence type="ECO:0000256" key="1">
    <source>
        <dbReference type="ARBA" id="ARBA00006432"/>
    </source>
</evidence>
<name>A0A2K4Y976_9MYCO</name>
<dbReference type="AlphaFoldDB" id="A0A2K4Y976"/>
<reference evidence="11" key="1">
    <citation type="submission" date="2018-01" db="EMBL/GenBank/DDBJ databases">
        <authorList>
            <consortium name="Urmite Genomes"/>
        </authorList>
    </citation>
    <scope>NUCLEOTIDE SEQUENCE [LARGE SCALE GENOMIC DNA]</scope>
    <source>
        <strain evidence="11">AFP003</strain>
    </source>
</reference>
<dbReference type="InterPro" id="IPR045851">
    <property type="entry name" value="AMP-bd_C_sf"/>
</dbReference>
<evidence type="ECO:0000256" key="6">
    <source>
        <dbReference type="ARBA" id="ARBA00076959"/>
    </source>
</evidence>
<dbReference type="Gene3D" id="3.30.300.30">
    <property type="match status" value="1"/>
</dbReference>
<dbReference type="EC" id="6.2.1.3" evidence="3"/>
<protein>
    <recommendedName>
        <fullName evidence="5">Long-chain-fatty-acid--CoA ligase FadD13</fullName>
        <ecNumber evidence="3">6.2.1.3</ecNumber>
    </recommendedName>
    <alternativeName>
        <fullName evidence="6">Fatty acyl-CoA ligase</fullName>
    </alternativeName>
    <alternativeName>
        <fullName evidence="8">Fatty acyl-CoA synthetase</fullName>
    </alternativeName>
    <alternativeName>
        <fullName evidence="7">Very-long-chain fatty-acyl-CoA synthetase</fullName>
    </alternativeName>
</protein>
<evidence type="ECO:0000256" key="8">
    <source>
        <dbReference type="ARBA" id="ARBA00083882"/>
    </source>
</evidence>
<comment type="caution">
    <text evidence="11">The sequence shown here is derived from an EMBL/GenBank/DDBJ whole genome shotgun (WGS) entry which is preliminary data.</text>
</comment>
<dbReference type="NCBIfam" id="NF004837">
    <property type="entry name" value="PRK06187.1"/>
    <property type="match status" value="1"/>
</dbReference>
<dbReference type="PANTHER" id="PTHR24096">
    <property type="entry name" value="LONG-CHAIN-FATTY-ACID--COA LIGASE"/>
    <property type="match status" value="1"/>
</dbReference>
<evidence type="ECO:0000313" key="12">
    <source>
        <dbReference type="Proteomes" id="UP000236318"/>
    </source>
</evidence>
<dbReference type="GO" id="GO:0004467">
    <property type="term" value="F:long-chain fatty acid-CoA ligase activity"/>
    <property type="evidence" value="ECO:0007669"/>
    <property type="project" value="UniProtKB-EC"/>
</dbReference>
<keyword evidence="2 11" id="KW-0436">Ligase</keyword>
<keyword evidence="12" id="KW-1185">Reference proteome</keyword>
<comment type="catalytic activity">
    <reaction evidence="4">
        <text>a long-chain fatty acid + ATP + CoA = a long-chain fatty acyl-CoA + AMP + diphosphate</text>
        <dbReference type="Rhea" id="RHEA:15421"/>
        <dbReference type="ChEBI" id="CHEBI:30616"/>
        <dbReference type="ChEBI" id="CHEBI:33019"/>
        <dbReference type="ChEBI" id="CHEBI:57287"/>
        <dbReference type="ChEBI" id="CHEBI:57560"/>
        <dbReference type="ChEBI" id="CHEBI:83139"/>
        <dbReference type="ChEBI" id="CHEBI:456215"/>
        <dbReference type="EC" id="6.2.1.3"/>
    </reaction>
</comment>
<evidence type="ECO:0000256" key="2">
    <source>
        <dbReference type="ARBA" id="ARBA00022598"/>
    </source>
</evidence>
<dbReference type="FunFam" id="3.30.300.30:FF:000008">
    <property type="entry name" value="2,3-dihydroxybenzoate-AMP ligase"/>
    <property type="match status" value="1"/>
</dbReference>
<evidence type="ECO:0000313" key="11">
    <source>
        <dbReference type="EMBL" id="SOX53323.1"/>
    </source>
</evidence>
<dbReference type="PANTHER" id="PTHR24096:SF267">
    <property type="entry name" value="MALONATE--COA LIGASE ACSF3, MITOCHONDRIAL"/>
    <property type="match status" value="1"/>
</dbReference>
<evidence type="ECO:0000256" key="4">
    <source>
        <dbReference type="ARBA" id="ARBA00036813"/>
    </source>
</evidence>
<evidence type="ECO:0000256" key="3">
    <source>
        <dbReference type="ARBA" id="ARBA00026121"/>
    </source>
</evidence>
<dbReference type="InterPro" id="IPR000873">
    <property type="entry name" value="AMP-dep_synth/lig_dom"/>
</dbReference>
<accession>A0A2K4Y976</accession>
<comment type="similarity">
    <text evidence="1">Belongs to the ATP-dependent AMP-binding enzyme family.</text>
</comment>
<evidence type="ECO:0000259" key="10">
    <source>
        <dbReference type="Pfam" id="PF13193"/>
    </source>
</evidence>
<dbReference type="Gene3D" id="3.40.50.12780">
    <property type="entry name" value="N-terminal domain of ligase-like"/>
    <property type="match status" value="1"/>
</dbReference>
<dbReference type="Pfam" id="PF13193">
    <property type="entry name" value="AMP-binding_C"/>
    <property type="match status" value="1"/>
</dbReference>
<evidence type="ECO:0000259" key="9">
    <source>
        <dbReference type="Pfam" id="PF00501"/>
    </source>
</evidence>
<dbReference type="InterPro" id="IPR042099">
    <property type="entry name" value="ANL_N_sf"/>
</dbReference>
<gene>
    <name evidence="11" type="ORF">MAAFP003_1997</name>
</gene>
<dbReference type="Pfam" id="PF00501">
    <property type="entry name" value="AMP-binding"/>
    <property type="match status" value="1"/>
</dbReference>
<dbReference type="Proteomes" id="UP000236318">
    <property type="component" value="Unassembled WGS sequence"/>
</dbReference>
<organism evidence="11 12">
    <name type="scientific">Mycobacterium ahvazicum</name>
    <dbReference type="NCBI Taxonomy" id="1964395"/>
    <lineage>
        <taxon>Bacteria</taxon>
        <taxon>Bacillati</taxon>
        <taxon>Actinomycetota</taxon>
        <taxon>Actinomycetes</taxon>
        <taxon>Mycobacteriales</taxon>
        <taxon>Mycobacteriaceae</taxon>
        <taxon>Mycobacterium</taxon>
        <taxon>Mycobacterium simiae complex</taxon>
    </lineage>
</organism>
<feature type="domain" description="AMP-binding enzyme C-terminal" evidence="10">
    <location>
        <begin position="436"/>
        <end position="508"/>
    </location>
</feature>